<keyword evidence="6" id="KW-0282">Flagellum</keyword>
<accession>A0A9X2W507</accession>
<dbReference type="InterPro" id="IPR008622">
    <property type="entry name" value="FliT"/>
</dbReference>
<evidence type="ECO:0000313" key="7">
    <source>
        <dbReference type="Proteomes" id="UP001150641"/>
    </source>
</evidence>
<reference evidence="6" key="1">
    <citation type="submission" date="2022-03" db="EMBL/GenBank/DDBJ databases">
        <title>Proposal of a novel genus Dryocolo and two novel species.</title>
        <authorList>
            <person name="Maddock D.W."/>
            <person name="Brady C.L."/>
            <person name="Denman S."/>
            <person name="Arnold D."/>
        </authorList>
    </citation>
    <scope>NUCLEOTIDE SEQUENCE</scope>
    <source>
        <strain evidence="6">H6W4</strain>
    </source>
</reference>
<keyword evidence="2" id="KW-0963">Cytoplasm</keyword>
<keyword evidence="3" id="KW-1005">Bacterial flagellum biogenesis</keyword>
<keyword evidence="6" id="KW-0966">Cell projection</keyword>
<dbReference type="EMBL" id="JALHAP010000068">
    <property type="protein sequence ID" value="MCT4700666.1"/>
    <property type="molecule type" value="Genomic_DNA"/>
</dbReference>
<evidence type="ECO:0000256" key="4">
    <source>
        <dbReference type="ARBA" id="ARBA00023186"/>
    </source>
</evidence>
<dbReference type="Pfam" id="PF05400">
    <property type="entry name" value="FliT"/>
    <property type="match status" value="1"/>
</dbReference>
<evidence type="ECO:0000256" key="1">
    <source>
        <dbReference type="ARBA" id="ARBA00004514"/>
    </source>
</evidence>
<evidence type="ECO:0000256" key="5">
    <source>
        <dbReference type="ARBA" id="ARBA00093797"/>
    </source>
</evidence>
<protein>
    <recommendedName>
        <fullName evidence="5">Flagellar protein FliT</fullName>
    </recommendedName>
</protein>
<keyword evidence="6" id="KW-0969">Cilium</keyword>
<gene>
    <name evidence="6" type="primary">fliT</name>
    <name evidence="6" type="ORF">MUA00_02390</name>
</gene>
<evidence type="ECO:0000256" key="2">
    <source>
        <dbReference type="ARBA" id="ARBA00022490"/>
    </source>
</evidence>
<dbReference type="Proteomes" id="UP001150641">
    <property type="component" value="Unassembled WGS sequence"/>
</dbReference>
<comment type="caution">
    <text evidence="6">The sequence shown here is derived from an EMBL/GenBank/DDBJ whole genome shotgun (WGS) entry which is preliminary data.</text>
</comment>
<keyword evidence="7" id="KW-1185">Reference proteome</keyword>
<dbReference type="RefSeq" id="WP_271121619.1">
    <property type="nucleotide sequence ID" value="NZ_JALHAN010000055.1"/>
</dbReference>
<keyword evidence="4" id="KW-0143">Chaperone</keyword>
<dbReference type="AlphaFoldDB" id="A0A9X2W507"/>
<sequence>MDDLQIIQYLGRALSQAASQRDWPQVQEVDKQIAALLSALQGKPLADEKRAALKSLQQIHHQVNKLCQQQSDELERKMALGRRNREGAVAYAAFMDDEDLR</sequence>
<proteinExistence type="predicted"/>
<organism evidence="6 7">
    <name type="scientific">Dryocola boscaweniae</name>
    <dbReference type="NCBI Taxonomy" id="2925397"/>
    <lineage>
        <taxon>Bacteria</taxon>
        <taxon>Pseudomonadati</taxon>
        <taxon>Pseudomonadota</taxon>
        <taxon>Gammaproteobacteria</taxon>
        <taxon>Enterobacterales</taxon>
        <taxon>Enterobacteriaceae</taxon>
        <taxon>Dryocola</taxon>
    </lineage>
</organism>
<comment type="subcellular location">
    <subcellularLocation>
        <location evidence="1">Cytoplasm</location>
        <location evidence="1">Cytosol</location>
    </subcellularLocation>
</comment>
<evidence type="ECO:0000256" key="3">
    <source>
        <dbReference type="ARBA" id="ARBA00022795"/>
    </source>
</evidence>
<name>A0A9X2W507_9ENTR</name>
<evidence type="ECO:0000313" key="6">
    <source>
        <dbReference type="EMBL" id="MCT4700666.1"/>
    </source>
</evidence>
<dbReference type="Gene3D" id="1.20.58.380">
    <property type="entry name" value="Flagellar protein flit"/>
    <property type="match status" value="1"/>
</dbReference>
<dbReference type="GO" id="GO:0044781">
    <property type="term" value="P:bacterial-type flagellum organization"/>
    <property type="evidence" value="ECO:0007669"/>
    <property type="project" value="UniProtKB-KW"/>
</dbReference>